<evidence type="ECO:0000259" key="1">
    <source>
        <dbReference type="Pfam" id="PF13817"/>
    </source>
</evidence>
<evidence type="ECO:0000313" key="3">
    <source>
        <dbReference type="Proteomes" id="UP000315369"/>
    </source>
</evidence>
<dbReference type="Pfam" id="PF13817">
    <property type="entry name" value="DDE_Tnp_IS66_C"/>
    <property type="match status" value="1"/>
</dbReference>
<sequence>TVAGANASANLYSLLETCKVNGVDGYQYLRSLLVALPRARTVVDYEALLPWRLAR</sequence>
<evidence type="ECO:0000313" key="2">
    <source>
        <dbReference type="EMBL" id="TQF08204.1"/>
    </source>
</evidence>
<organism evidence="2 3">
    <name type="scientific">Myxococcus llanfairpwllgwyngyllgogerychwyrndrobwllllantysiliogogogochensis</name>
    <dbReference type="NCBI Taxonomy" id="2590453"/>
    <lineage>
        <taxon>Bacteria</taxon>
        <taxon>Pseudomonadati</taxon>
        <taxon>Myxococcota</taxon>
        <taxon>Myxococcia</taxon>
        <taxon>Myxococcales</taxon>
        <taxon>Cystobacterineae</taxon>
        <taxon>Myxococcaceae</taxon>
        <taxon>Myxococcus</taxon>
    </lineage>
</organism>
<dbReference type="OrthoDB" id="9800877at2"/>
<name>A0A540WIC5_9BACT</name>
<feature type="non-terminal residue" evidence="2">
    <location>
        <position position="1"/>
    </location>
</feature>
<accession>A0A540WIC5</accession>
<protein>
    <submittedName>
        <fullName evidence="2">Transposase domain-containing protein</fullName>
    </submittedName>
</protein>
<dbReference type="InterPro" id="IPR039552">
    <property type="entry name" value="IS66_C"/>
</dbReference>
<dbReference type="Proteomes" id="UP000315369">
    <property type="component" value="Unassembled WGS sequence"/>
</dbReference>
<comment type="caution">
    <text evidence="2">The sequence shown here is derived from an EMBL/GenBank/DDBJ whole genome shotgun (WGS) entry which is preliminary data.</text>
</comment>
<dbReference type="AlphaFoldDB" id="A0A540WIC5"/>
<feature type="domain" description="Transposase IS66 C-terminal" evidence="1">
    <location>
        <begin position="13"/>
        <end position="51"/>
    </location>
</feature>
<dbReference type="EMBL" id="VIFM01000907">
    <property type="protein sequence ID" value="TQF08204.1"/>
    <property type="molecule type" value="Genomic_DNA"/>
</dbReference>
<gene>
    <name evidence="2" type="ORF">FJV41_51195</name>
</gene>
<keyword evidence="3" id="KW-1185">Reference proteome</keyword>
<reference evidence="2 3" key="1">
    <citation type="submission" date="2019-06" db="EMBL/GenBank/DDBJ databases">
        <authorList>
            <person name="Livingstone P."/>
            <person name="Whitworth D."/>
        </authorList>
    </citation>
    <scope>NUCLEOTIDE SEQUENCE [LARGE SCALE GENOMIC DNA]</scope>
    <source>
        <strain evidence="2 3">AM401</strain>
    </source>
</reference>
<proteinExistence type="predicted"/>